<proteinExistence type="predicted"/>
<evidence type="ECO:0000313" key="2">
    <source>
        <dbReference type="EMBL" id="SHI80166.1"/>
    </source>
</evidence>
<name>A0A1M6E3V0_9BACT</name>
<feature type="transmembrane region" description="Helical" evidence="1">
    <location>
        <begin position="68"/>
        <end position="90"/>
    </location>
</feature>
<accession>A0A1M6E3V0</accession>
<reference evidence="2 3" key="1">
    <citation type="submission" date="2016-11" db="EMBL/GenBank/DDBJ databases">
        <authorList>
            <person name="Jaros S."/>
            <person name="Januszkiewicz K."/>
            <person name="Wedrychowicz H."/>
        </authorList>
    </citation>
    <scope>NUCLEOTIDE SEQUENCE [LARGE SCALE GENOMIC DNA]</scope>
    <source>
        <strain evidence="2 3">DSM 18772</strain>
    </source>
</reference>
<dbReference type="InParanoid" id="A0A1M6E3V0"/>
<feature type="transmembrane region" description="Helical" evidence="1">
    <location>
        <begin position="111"/>
        <end position="128"/>
    </location>
</feature>
<evidence type="ECO:0000313" key="3">
    <source>
        <dbReference type="Proteomes" id="UP000184510"/>
    </source>
</evidence>
<dbReference type="InterPro" id="IPR021215">
    <property type="entry name" value="DUF2752"/>
</dbReference>
<dbReference type="Proteomes" id="UP000184510">
    <property type="component" value="Unassembled WGS sequence"/>
</dbReference>
<gene>
    <name evidence="2" type="ORF">SAMN02745181_0924</name>
</gene>
<dbReference type="RefSeq" id="WP_143158294.1">
    <property type="nucleotide sequence ID" value="NZ_FQYR01000002.1"/>
</dbReference>
<keyword evidence="1" id="KW-0812">Transmembrane</keyword>
<sequence length="136" mass="14996">MLKAFQVLSEHWRKLCLAVLPLGCAVVAFLVYTKSVLLPPCLFNQWTGLLCPGCGMTRASHSLLHGEIAAGFAYNPLGVVLLPALLYGVGQELIAWAWEKPEWRLRLGARLPLIMAILVVGFGILRNLPGFDFLRP</sequence>
<dbReference type="STRING" id="1123071.SAMN02745181_0924"/>
<feature type="transmembrane region" description="Helical" evidence="1">
    <location>
        <begin position="12"/>
        <end position="32"/>
    </location>
</feature>
<evidence type="ECO:0000256" key="1">
    <source>
        <dbReference type="SAM" id="Phobius"/>
    </source>
</evidence>
<organism evidence="2 3">
    <name type="scientific">Rubritalea squalenifaciens DSM 18772</name>
    <dbReference type="NCBI Taxonomy" id="1123071"/>
    <lineage>
        <taxon>Bacteria</taxon>
        <taxon>Pseudomonadati</taxon>
        <taxon>Verrucomicrobiota</taxon>
        <taxon>Verrucomicrobiia</taxon>
        <taxon>Verrucomicrobiales</taxon>
        <taxon>Rubritaleaceae</taxon>
        <taxon>Rubritalea</taxon>
    </lineage>
</organism>
<keyword evidence="1" id="KW-1133">Transmembrane helix</keyword>
<keyword evidence="3" id="KW-1185">Reference proteome</keyword>
<dbReference type="OrthoDB" id="9815897at2"/>
<evidence type="ECO:0008006" key="4">
    <source>
        <dbReference type="Google" id="ProtNLM"/>
    </source>
</evidence>
<dbReference type="AlphaFoldDB" id="A0A1M6E3V0"/>
<dbReference type="Pfam" id="PF10825">
    <property type="entry name" value="DUF2752"/>
    <property type="match status" value="1"/>
</dbReference>
<keyword evidence="1" id="KW-0472">Membrane</keyword>
<protein>
    <recommendedName>
        <fullName evidence="4">DUF2752 domain-containing protein</fullName>
    </recommendedName>
</protein>
<dbReference type="EMBL" id="FQYR01000002">
    <property type="protein sequence ID" value="SHI80166.1"/>
    <property type="molecule type" value="Genomic_DNA"/>
</dbReference>